<organism evidence="7 8">
    <name type="scientific">Daucus carota subsp. sativus</name>
    <name type="common">Carrot</name>
    <dbReference type="NCBI Taxonomy" id="79200"/>
    <lineage>
        <taxon>Eukaryota</taxon>
        <taxon>Viridiplantae</taxon>
        <taxon>Streptophyta</taxon>
        <taxon>Embryophyta</taxon>
        <taxon>Tracheophyta</taxon>
        <taxon>Spermatophyta</taxon>
        <taxon>Magnoliopsida</taxon>
        <taxon>eudicotyledons</taxon>
        <taxon>Gunneridae</taxon>
        <taxon>Pentapetalae</taxon>
        <taxon>asterids</taxon>
        <taxon>campanulids</taxon>
        <taxon>Apiales</taxon>
        <taxon>Apiaceae</taxon>
        <taxon>Apioideae</taxon>
        <taxon>Scandiceae</taxon>
        <taxon>Daucinae</taxon>
        <taxon>Daucus</taxon>
        <taxon>Daucus sect. Daucus</taxon>
    </lineage>
</organism>
<dbReference type="Proteomes" id="UP000077755">
    <property type="component" value="Chromosome 2"/>
</dbReference>
<dbReference type="PANTHER" id="PTHR11945">
    <property type="entry name" value="MADS BOX PROTEIN"/>
    <property type="match status" value="1"/>
</dbReference>
<accession>A0AAF1ARZ9</accession>
<evidence type="ECO:0000256" key="1">
    <source>
        <dbReference type="ARBA" id="ARBA00004123"/>
    </source>
</evidence>
<evidence type="ECO:0000256" key="5">
    <source>
        <dbReference type="ARBA" id="ARBA00023242"/>
    </source>
</evidence>
<dbReference type="KEGG" id="dcr:108208611"/>
<evidence type="ECO:0000313" key="7">
    <source>
        <dbReference type="EMBL" id="WOG90211.1"/>
    </source>
</evidence>
<dbReference type="GO" id="GO:0005634">
    <property type="term" value="C:nucleus"/>
    <property type="evidence" value="ECO:0007669"/>
    <property type="project" value="UniProtKB-SubCell"/>
</dbReference>
<dbReference type="PRINTS" id="PR00404">
    <property type="entry name" value="MADSDOMAIN"/>
</dbReference>
<gene>
    <name evidence="7" type="ORF">DCAR_0209454</name>
</gene>
<dbReference type="Gene3D" id="3.40.1810.10">
    <property type="entry name" value="Transcription factor, MADS-box"/>
    <property type="match status" value="1"/>
</dbReference>
<reference evidence="7" key="2">
    <citation type="submission" date="2022-03" db="EMBL/GenBank/DDBJ databases">
        <title>Draft title - Genomic analysis of global carrot germplasm unveils the trajectory of domestication and the origin of high carotenoid orange carrot.</title>
        <authorList>
            <person name="Iorizzo M."/>
            <person name="Ellison S."/>
            <person name="Senalik D."/>
            <person name="Macko-Podgorni A."/>
            <person name="Grzebelus D."/>
            <person name="Bostan H."/>
            <person name="Rolling W."/>
            <person name="Curaba J."/>
            <person name="Simon P."/>
        </authorList>
    </citation>
    <scope>NUCLEOTIDE SEQUENCE</scope>
    <source>
        <tissue evidence="7">Leaf</tissue>
    </source>
</reference>
<keyword evidence="5" id="KW-0539">Nucleus</keyword>
<dbReference type="PROSITE" id="PS50066">
    <property type="entry name" value="MADS_BOX_2"/>
    <property type="match status" value="1"/>
</dbReference>
<keyword evidence="8" id="KW-1185">Reference proteome</keyword>
<comment type="subcellular location">
    <subcellularLocation>
        <location evidence="1">Nucleus</location>
    </subcellularLocation>
</comment>
<dbReference type="GO" id="GO:0000978">
    <property type="term" value="F:RNA polymerase II cis-regulatory region sequence-specific DNA binding"/>
    <property type="evidence" value="ECO:0007669"/>
    <property type="project" value="TreeGrafter"/>
</dbReference>
<dbReference type="SMART" id="SM00432">
    <property type="entry name" value="MADS"/>
    <property type="match status" value="1"/>
</dbReference>
<evidence type="ECO:0000256" key="4">
    <source>
        <dbReference type="ARBA" id="ARBA00023163"/>
    </source>
</evidence>
<protein>
    <recommendedName>
        <fullName evidence="6">MADS-box domain-containing protein</fullName>
    </recommendedName>
</protein>
<name>A0AAF1ARZ9_DAUCS</name>
<proteinExistence type="predicted"/>
<dbReference type="GO" id="GO:0000981">
    <property type="term" value="F:DNA-binding transcription factor activity, RNA polymerase II-specific"/>
    <property type="evidence" value="ECO:0007669"/>
    <property type="project" value="TreeGrafter"/>
</dbReference>
<evidence type="ECO:0000256" key="3">
    <source>
        <dbReference type="ARBA" id="ARBA00023125"/>
    </source>
</evidence>
<dbReference type="AlphaFoldDB" id="A0AAF1ARZ9"/>
<evidence type="ECO:0000259" key="6">
    <source>
        <dbReference type="PROSITE" id="PS50066"/>
    </source>
</evidence>
<dbReference type="Pfam" id="PF00319">
    <property type="entry name" value="SRF-TF"/>
    <property type="match status" value="1"/>
</dbReference>
<keyword evidence="2" id="KW-0805">Transcription regulation</keyword>
<keyword evidence="3" id="KW-0238">DNA-binding</keyword>
<keyword evidence="4" id="KW-0804">Transcription</keyword>
<feature type="domain" description="MADS-box" evidence="6">
    <location>
        <begin position="1"/>
        <end position="53"/>
    </location>
</feature>
<evidence type="ECO:0000313" key="8">
    <source>
        <dbReference type="Proteomes" id="UP000077755"/>
    </source>
</evidence>
<sequence length="299" mass="34294">MKRSSRRVEFIENKKKCSKSFMKRRSGLVNKARELSILCGVDACMIINAGENKNNDDPGDFMWSSSSDSGATARKLINKYREDEKKVVYSVSNYFVDKTRKAEKDLASLKKKSREDCKLSTWNPKFENMKEHELRDLVNDLEIKIYDLKRQRLMKNKRIKTGTDSIDFPSLEVDHGSWSNGDNNFQPKFTMEPNYICPPTMNSVHCNSSNYDSEAIVRNQMNYCVQPIAMIKPDAMFDHCTSMGLQPQFCDDSRRFGNYNSGAQAEAKAFSYSSLLMNPGMMSSDLPVSLVYDHNAFNF</sequence>
<dbReference type="CDD" id="cd00120">
    <property type="entry name" value="MADS"/>
    <property type="match status" value="1"/>
</dbReference>
<dbReference type="InterPro" id="IPR002100">
    <property type="entry name" value="TF_MADSbox"/>
</dbReference>
<reference evidence="7" key="1">
    <citation type="journal article" date="2016" name="Nat. Genet.">
        <title>A high-quality carrot genome assembly provides new insights into carotenoid accumulation and asterid genome evolution.</title>
        <authorList>
            <person name="Iorizzo M."/>
            <person name="Ellison S."/>
            <person name="Senalik D."/>
            <person name="Zeng P."/>
            <person name="Satapoomin P."/>
            <person name="Huang J."/>
            <person name="Bowman M."/>
            <person name="Iovene M."/>
            <person name="Sanseverino W."/>
            <person name="Cavagnaro P."/>
            <person name="Yildiz M."/>
            <person name="Macko-Podgorni A."/>
            <person name="Moranska E."/>
            <person name="Grzebelus E."/>
            <person name="Grzebelus D."/>
            <person name="Ashrafi H."/>
            <person name="Zheng Z."/>
            <person name="Cheng S."/>
            <person name="Spooner D."/>
            <person name="Van Deynze A."/>
            <person name="Simon P."/>
        </authorList>
    </citation>
    <scope>NUCLEOTIDE SEQUENCE</scope>
    <source>
        <tissue evidence="7">Leaf</tissue>
    </source>
</reference>
<dbReference type="SUPFAM" id="SSF55455">
    <property type="entry name" value="SRF-like"/>
    <property type="match status" value="1"/>
</dbReference>
<evidence type="ECO:0000256" key="2">
    <source>
        <dbReference type="ARBA" id="ARBA00023015"/>
    </source>
</evidence>
<dbReference type="InterPro" id="IPR036879">
    <property type="entry name" value="TF_MADSbox_sf"/>
</dbReference>
<dbReference type="EMBL" id="CP093344">
    <property type="protein sequence ID" value="WOG90211.1"/>
    <property type="molecule type" value="Genomic_DNA"/>
</dbReference>
<dbReference type="GO" id="GO:0046983">
    <property type="term" value="F:protein dimerization activity"/>
    <property type="evidence" value="ECO:0007669"/>
    <property type="project" value="InterPro"/>
</dbReference>
<dbReference type="PANTHER" id="PTHR11945:SF176">
    <property type="entry name" value="MADS-BOX TRANSCRIPTION FACTOR FAMILY PROTEIN"/>
    <property type="match status" value="1"/>
</dbReference>